<dbReference type="PANTHER" id="PTHR30069:SF29">
    <property type="entry name" value="HEMOGLOBIN AND HEMOGLOBIN-HAPTOGLOBIN-BINDING PROTEIN 1-RELATED"/>
    <property type="match status" value="1"/>
</dbReference>
<dbReference type="InterPro" id="IPR039426">
    <property type="entry name" value="TonB-dep_rcpt-like"/>
</dbReference>
<dbReference type="GO" id="GO:0015344">
    <property type="term" value="F:siderophore uptake transmembrane transporter activity"/>
    <property type="evidence" value="ECO:0007669"/>
    <property type="project" value="TreeGrafter"/>
</dbReference>
<dbReference type="InterPro" id="IPR008969">
    <property type="entry name" value="CarboxyPept-like_regulatory"/>
</dbReference>
<dbReference type="Gene3D" id="2.60.40.1120">
    <property type="entry name" value="Carboxypeptidase-like, regulatory domain"/>
    <property type="match status" value="1"/>
</dbReference>
<feature type="non-terminal residue" evidence="3">
    <location>
        <position position="497"/>
    </location>
</feature>
<proteinExistence type="predicted"/>
<name>A0A381X0M6_9ZZZZ</name>
<dbReference type="PANTHER" id="PTHR30069">
    <property type="entry name" value="TONB-DEPENDENT OUTER MEMBRANE RECEPTOR"/>
    <property type="match status" value="1"/>
</dbReference>
<dbReference type="InterPro" id="IPR037066">
    <property type="entry name" value="Plug_dom_sf"/>
</dbReference>
<reference evidence="3" key="1">
    <citation type="submission" date="2018-05" db="EMBL/GenBank/DDBJ databases">
        <authorList>
            <person name="Lanie J.A."/>
            <person name="Ng W.-L."/>
            <person name="Kazmierczak K.M."/>
            <person name="Andrzejewski T.M."/>
            <person name="Davidsen T.M."/>
            <person name="Wayne K.J."/>
            <person name="Tettelin H."/>
            <person name="Glass J.I."/>
            <person name="Rusch D."/>
            <person name="Podicherti R."/>
            <person name="Tsui H.-C.T."/>
            <person name="Winkler M.E."/>
        </authorList>
    </citation>
    <scope>NUCLEOTIDE SEQUENCE</scope>
</reference>
<dbReference type="Pfam" id="PF07715">
    <property type="entry name" value="Plug"/>
    <property type="match status" value="1"/>
</dbReference>
<evidence type="ECO:0000259" key="2">
    <source>
        <dbReference type="Pfam" id="PF07715"/>
    </source>
</evidence>
<dbReference type="Pfam" id="PF13715">
    <property type="entry name" value="CarbopepD_reg_2"/>
    <property type="match status" value="1"/>
</dbReference>
<organism evidence="3">
    <name type="scientific">marine metagenome</name>
    <dbReference type="NCBI Taxonomy" id="408172"/>
    <lineage>
        <taxon>unclassified sequences</taxon>
        <taxon>metagenomes</taxon>
        <taxon>ecological metagenomes</taxon>
    </lineage>
</organism>
<dbReference type="SUPFAM" id="SSF56935">
    <property type="entry name" value="Porins"/>
    <property type="match status" value="1"/>
</dbReference>
<dbReference type="SUPFAM" id="SSF49464">
    <property type="entry name" value="Carboxypeptidase regulatory domain-like"/>
    <property type="match status" value="1"/>
</dbReference>
<dbReference type="InterPro" id="IPR012910">
    <property type="entry name" value="Plug_dom"/>
</dbReference>
<evidence type="ECO:0000313" key="3">
    <source>
        <dbReference type="EMBL" id="SVA58061.1"/>
    </source>
</evidence>
<keyword evidence="1" id="KW-0732">Signal</keyword>
<accession>A0A381X0M6</accession>
<dbReference type="Gene3D" id="2.170.130.10">
    <property type="entry name" value="TonB-dependent receptor, plug domain"/>
    <property type="match status" value="1"/>
</dbReference>
<dbReference type="EMBL" id="UINC01013436">
    <property type="protein sequence ID" value="SVA58061.1"/>
    <property type="molecule type" value="Genomic_DNA"/>
</dbReference>
<gene>
    <name evidence="3" type="ORF">METZ01_LOCUS110915</name>
</gene>
<sequence>MVFFSSLSWAQNGRINGFITDDETGEVLMGANVFLLETGQGMATDRNGYYVLDGISTGVFTVVVSYLGYNEYRGKFTFEQDDVFNHNVALVPRVLEIEEVVVEGEKIQRKVNIQPGKVNLNPRQIKGYPALAEPDIFRAIQALPGVLTSSEFSTGLIIRGGNTDQNLILLDGITVYNPSHLGGVFSNFIVDAVKDAELIKGGYNAEYGGRLSAVLNVTSREGNRKKFDGSANVSLLSAQTTLEGPFYKGAWLLAGRRTYIDKTLELANDLNLTDAKVPYYFYDIQGHIFSDLSNTDRLSLSFYGGLDDFNFDDLGFRANWGNQTFSLAYRKLFSDLLIGNFLLAASQFKTLFGLGGESGLVNDNNINDQTLAADFTFFQKKDLVWKFGFQAKRLGFLYSSSFGDTTLYDVNRSPYDMAAYLKTKIPLGEKIILEPGFRLNSYSEGNLRLFPDFRLGIKYLLTDDRYINFAVGNYHQFIQTVQDDYNPSILDFWVAID</sequence>
<dbReference type="AlphaFoldDB" id="A0A381X0M6"/>
<dbReference type="GO" id="GO:0044718">
    <property type="term" value="P:siderophore transmembrane transport"/>
    <property type="evidence" value="ECO:0007669"/>
    <property type="project" value="TreeGrafter"/>
</dbReference>
<protein>
    <recommendedName>
        <fullName evidence="2">TonB-dependent receptor plug domain-containing protein</fullName>
    </recommendedName>
</protein>
<feature type="domain" description="TonB-dependent receptor plug" evidence="2">
    <location>
        <begin position="136"/>
        <end position="210"/>
    </location>
</feature>
<evidence type="ECO:0000256" key="1">
    <source>
        <dbReference type="ARBA" id="ARBA00022729"/>
    </source>
</evidence>